<evidence type="ECO:0000256" key="3">
    <source>
        <dbReference type="ARBA" id="ARBA00022692"/>
    </source>
</evidence>
<dbReference type="PANTHER" id="PTHR30509:SF8">
    <property type="entry name" value="INNER MEMBRANE PROTEIN YCCS"/>
    <property type="match status" value="1"/>
</dbReference>
<feature type="transmembrane region" description="Helical" evidence="7">
    <location>
        <begin position="113"/>
        <end position="130"/>
    </location>
</feature>
<feature type="transmembrane region" description="Helical" evidence="7">
    <location>
        <begin position="187"/>
        <end position="206"/>
    </location>
</feature>
<feature type="transmembrane region" description="Helical" evidence="7">
    <location>
        <begin position="71"/>
        <end position="101"/>
    </location>
</feature>
<sequence>MIVVMWRLDEFIVQAPFFCVRIGEKSVSLQIGMKKFLAKIYSASVRRLRRVWIDCFWTHPDNLWALKVTTAIALMVIPCCLLGDPFVGCTLALGAVGAALAENDDHPLGRMRSLVVTIISFVIVSMSVELLKDYPWIFGMGLAATSFTLILLGGLSTRYQGVTFGALLVSVYAMLGAGIKPWYYQPILLPLGGLMYGSISLLLLSLRPYRLLKEQLAVAYGHLADYLSVKAELFPCTKDEYKEGRTQMAERNIAVGRGIDSCKDVIYSCLDVLGGKSTEGLSPLYHQWILLQQLHERAASTHQRYDVLSRRCRHPLLLEGLGQYLYCLSEAIRHYADAIITGEKFVLPADLRWTKEVVGHQLEESTDDPEYAALSMLYSNLSRISLLLEHANDSQHAEPVPVETLQYRPAPLKQRLRALLDENHPRFRHAVRLSLCLVAGYALVEAFHMNKGAWVVLTILFVCQQSYVATRQRLFERIFGTFVGVALGVIWAHLLPTVAGQIVLLLFSIFTFFYWVRRRYTYAVVFITMFVIAAFNLQTGTGVAVMTYRLLDTLLGAVMAFLAVRYIWPDWQYRHLPQLMTDAITKTLRYFNTIYENDVRGAAYYHNRRTAHQADNALAKAWKGMHAEPRKKRKLQRKAYALTYMHHSLLSYVSALGAHYYSKPLTTEDVEICRYISRVIEQVQHNFSPAPVETGHPVTIDEVTAWNAAFVKRLATTDNHNMVILYNISKVAAELLKESISKSRRR</sequence>
<dbReference type="GO" id="GO:0005886">
    <property type="term" value="C:plasma membrane"/>
    <property type="evidence" value="ECO:0007669"/>
    <property type="project" value="UniProtKB-SubCell"/>
</dbReference>
<evidence type="ECO:0000256" key="5">
    <source>
        <dbReference type="ARBA" id="ARBA00023136"/>
    </source>
</evidence>
<proteinExistence type="inferred from homology"/>
<keyword evidence="2" id="KW-1003">Cell membrane</keyword>
<accession>A0AB33IY25</accession>
<dbReference type="EMBL" id="AP035785">
    <property type="protein sequence ID" value="BFO72064.1"/>
    <property type="molecule type" value="Genomic_DNA"/>
</dbReference>
<name>A0AB33IY25_9BACT</name>
<dbReference type="Pfam" id="PF13515">
    <property type="entry name" value="FUSC_2"/>
    <property type="match status" value="1"/>
</dbReference>
<evidence type="ECO:0000256" key="7">
    <source>
        <dbReference type="SAM" id="Phobius"/>
    </source>
</evidence>
<dbReference type="InterPro" id="IPR032692">
    <property type="entry name" value="YccS_N"/>
</dbReference>
<keyword evidence="3 7" id="KW-0812">Transmembrane</keyword>
<feature type="domain" description="Integral membrane bound transporter" evidence="9">
    <location>
        <begin position="441"/>
        <end position="562"/>
    </location>
</feature>
<feature type="transmembrane region" description="Helical" evidence="7">
    <location>
        <begin position="162"/>
        <end position="181"/>
    </location>
</feature>
<organism evidence="10">
    <name type="scientific">Prevotella sp. GTC17253</name>
    <dbReference type="NCBI Taxonomy" id="3236793"/>
    <lineage>
        <taxon>Bacteria</taxon>
        <taxon>Pseudomonadati</taxon>
        <taxon>Bacteroidota</taxon>
        <taxon>Bacteroidia</taxon>
        <taxon>Bacteroidales</taxon>
        <taxon>Prevotellaceae</taxon>
        <taxon>Prevotella</taxon>
    </lineage>
</organism>
<feature type="transmembrane region" description="Helical" evidence="7">
    <location>
        <begin position="523"/>
        <end position="544"/>
    </location>
</feature>
<feature type="transmembrane region" description="Helical" evidence="7">
    <location>
        <begin position="498"/>
        <end position="516"/>
    </location>
</feature>
<evidence type="ECO:0000256" key="4">
    <source>
        <dbReference type="ARBA" id="ARBA00022989"/>
    </source>
</evidence>
<comment type="similarity">
    <text evidence="6">Belongs to the YccS/YhfK family.</text>
</comment>
<reference evidence="10" key="1">
    <citation type="submission" date="2024-07" db="EMBL/GenBank/DDBJ databases">
        <title>Complete genome sequence of Prevotella sp. YM-2024 GTC17253.</title>
        <authorList>
            <person name="Hayashi M."/>
            <person name="Muto Y."/>
            <person name="Tanaka K."/>
            <person name="Niwa H."/>
        </authorList>
    </citation>
    <scope>NUCLEOTIDE SEQUENCE</scope>
    <source>
        <strain evidence="10">GTC17253</strain>
    </source>
</reference>
<feature type="transmembrane region" description="Helical" evidence="7">
    <location>
        <begin position="136"/>
        <end position="155"/>
    </location>
</feature>
<feature type="transmembrane region" description="Helical" evidence="7">
    <location>
        <begin position="550"/>
        <end position="568"/>
    </location>
</feature>
<evidence type="ECO:0000313" key="10">
    <source>
        <dbReference type="EMBL" id="BFO72064.1"/>
    </source>
</evidence>
<evidence type="ECO:0000256" key="6">
    <source>
        <dbReference type="ARBA" id="ARBA00043993"/>
    </source>
</evidence>
<feature type="transmembrane region" description="Helical" evidence="7">
    <location>
        <begin position="474"/>
        <end position="492"/>
    </location>
</feature>
<feature type="domain" description="Integral membrane protein YccS N-terminal" evidence="8">
    <location>
        <begin position="114"/>
        <end position="386"/>
    </location>
</feature>
<keyword evidence="4 7" id="KW-1133">Transmembrane helix</keyword>
<gene>
    <name evidence="10" type="primary">yccS</name>
    <name evidence="10" type="ORF">GTC17253_20300</name>
</gene>
<evidence type="ECO:0000256" key="1">
    <source>
        <dbReference type="ARBA" id="ARBA00004651"/>
    </source>
</evidence>
<keyword evidence="5 7" id="KW-0472">Membrane</keyword>
<dbReference type="Pfam" id="PF12805">
    <property type="entry name" value="FUSC-like"/>
    <property type="match status" value="1"/>
</dbReference>
<comment type="subcellular location">
    <subcellularLocation>
        <location evidence="1">Cell membrane</location>
        <topology evidence="1">Multi-pass membrane protein</topology>
    </subcellularLocation>
</comment>
<dbReference type="InterPro" id="IPR049453">
    <property type="entry name" value="Memb_transporter_dom"/>
</dbReference>
<evidence type="ECO:0000259" key="8">
    <source>
        <dbReference type="Pfam" id="PF12805"/>
    </source>
</evidence>
<dbReference type="AlphaFoldDB" id="A0AB33IY25"/>
<evidence type="ECO:0000259" key="9">
    <source>
        <dbReference type="Pfam" id="PF13515"/>
    </source>
</evidence>
<evidence type="ECO:0000256" key="2">
    <source>
        <dbReference type="ARBA" id="ARBA00022475"/>
    </source>
</evidence>
<protein>
    <submittedName>
        <fullName evidence="10">YccS family putative transporter</fullName>
    </submittedName>
</protein>
<dbReference type="PANTHER" id="PTHR30509">
    <property type="entry name" value="P-HYDROXYBENZOIC ACID EFFLUX PUMP SUBUNIT-RELATED"/>
    <property type="match status" value="1"/>
</dbReference>